<dbReference type="Pfam" id="PF04115">
    <property type="entry name" value="Ureidogly_lyase"/>
    <property type="match status" value="1"/>
</dbReference>
<comment type="subunit">
    <text evidence="1">Homodimer.</text>
</comment>
<dbReference type="GO" id="GO:0050385">
    <property type="term" value="F:ureidoglycolate lyase activity"/>
    <property type="evidence" value="ECO:0007669"/>
    <property type="project" value="UniProtKB-EC"/>
</dbReference>
<comment type="catalytic activity">
    <reaction evidence="4">
        <text>(S)-ureidoglycolate = urea + glyoxylate</text>
        <dbReference type="Rhea" id="RHEA:11304"/>
        <dbReference type="ChEBI" id="CHEBI:16199"/>
        <dbReference type="ChEBI" id="CHEBI:36655"/>
        <dbReference type="ChEBI" id="CHEBI:57296"/>
        <dbReference type="EC" id="4.3.2.3"/>
    </reaction>
</comment>
<dbReference type="CDD" id="cd20298">
    <property type="entry name" value="cupin_UAH"/>
    <property type="match status" value="1"/>
</dbReference>
<sequence length="323" mass="33937">MTIPSYSAPIQFAAFSSTCCSDEKVKDGDNTGGGSGTTRGTSTNVSVEVKVVTAQPLTRDNFSPFGDAIYNPRPGRRWDPPAAATKVIADQANLPFPVNAANQGTALRYAPVSNLQDLTAQAPSRNVPSALGEGRTVVGGPTMSMFVCSSRQLEKPGDDNAAGSKSEQIEGVFPVKILERHPYTSQTFIPLSSTPGTKYLIVVAPTLPQSDPANPPVTVGLPVPKGETLPGAGMPDLSRLQAFVSEGFQAVTYAAGTWHAPMVVLRNPSDGEGDEPLSFVVYQSNTTSAAENCQEVVFTVGNGKEEVAGAKVKVPLLKEKSKL</sequence>
<dbReference type="InterPro" id="IPR047233">
    <property type="entry name" value="UAH_cupin"/>
</dbReference>
<proteinExistence type="predicted"/>
<protein>
    <submittedName>
        <fullName evidence="5">Ureidoglycolate hydrolase</fullName>
    </submittedName>
</protein>
<dbReference type="Proteomes" id="UP001201980">
    <property type="component" value="Unassembled WGS sequence"/>
</dbReference>
<keyword evidence="6" id="KW-1185">Reference proteome</keyword>
<evidence type="ECO:0000256" key="3">
    <source>
        <dbReference type="ARBA" id="ARBA00023239"/>
    </source>
</evidence>
<dbReference type="InterPro" id="IPR024060">
    <property type="entry name" value="Ureidoglycolate_lyase_dom_sf"/>
</dbReference>
<name>A0AAD5RF55_9PEZI</name>
<dbReference type="InterPro" id="IPR011051">
    <property type="entry name" value="RmlC_Cupin_sf"/>
</dbReference>
<reference evidence="5" key="1">
    <citation type="submission" date="2022-07" db="EMBL/GenBank/DDBJ databases">
        <title>Draft genome sequence of Zalerion maritima ATCC 34329, a (micro)plastics degrading marine fungus.</title>
        <authorList>
            <person name="Paco A."/>
            <person name="Goncalves M.F.M."/>
            <person name="Rocha-Santos T.A.P."/>
            <person name="Alves A."/>
        </authorList>
    </citation>
    <scope>NUCLEOTIDE SEQUENCE</scope>
    <source>
        <strain evidence="5">ATCC 34329</strain>
    </source>
</reference>
<dbReference type="PANTHER" id="PTHR21221:SF1">
    <property type="entry name" value="UREIDOGLYCOLATE LYASE"/>
    <property type="match status" value="1"/>
</dbReference>
<dbReference type="GO" id="GO:0006144">
    <property type="term" value="P:purine nucleobase metabolic process"/>
    <property type="evidence" value="ECO:0007669"/>
    <property type="project" value="UniProtKB-KW"/>
</dbReference>
<dbReference type="GO" id="GO:0004848">
    <property type="term" value="F:ureidoglycolate hydrolase activity"/>
    <property type="evidence" value="ECO:0007669"/>
    <property type="project" value="InterPro"/>
</dbReference>
<keyword evidence="3" id="KW-0456">Lyase</keyword>
<gene>
    <name evidence="5" type="ORF">MKZ38_000814</name>
</gene>
<dbReference type="PANTHER" id="PTHR21221">
    <property type="entry name" value="UREIDOGLYCOLATE HYDROLASE"/>
    <property type="match status" value="1"/>
</dbReference>
<dbReference type="Gene3D" id="2.60.120.480">
    <property type="entry name" value="Ureidoglycolate hydrolase"/>
    <property type="match status" value="1"/>
</dbReference>
<organism evidence="5 6">
    <name type="scientific">Zalerion maritima</name>
    <dbReference type="NCBI Taxonomy" id="339359"/>
    <lineage>
        <taxon>Eukaryota</taxon>
        <taxon>Fungi</taxon>
        <taxon>Dikarya</taxon>
        <taxon>Ascomycota</taxon>
        <taxon>Pezizomycotina</taxon>
        <taxon>Sordariomycetes</taxon>
        <taxon>Lulworthiomycetidae</taxon>
        <taxon>Lulworthiales</taxon>
        <taxon>Lulworthiaceae</taxon>
        <taxon>Zalerion</taxon>
    </lineage>
</organism>
<dbReference type="SUPFAM" id="SSF51182">
    <property type="entry name" value="RmlC-like cupins"/>
    <property type="match status" value="1"/>
</dbReference>
<dbReference type="AlphaFoldDB" id="A0AAD5RF55"/>
<dbReference type="EMBL" id="JAKWBI020001191">
    <property type="protein sequence ID" value="KAJ2891158.1"/>
    <property type="molecule type" value="Genomic_DNA"/>
</dbReference>
<evidence type="ECO:0000313" key="6">
    <source>
        <dbReference type="Proteomes" id="UP001201980"/>
    </source>
</evidence>
<evidence type="ECO:0000256" key="4">
    <source>
        <dbReference type="ARBA" id="ARBA00047684"/>
    </source>
</evidence>
<comment type="caution">
    <text evidence="5">The sequence shown here is derived from an EMBL/GenBank/DDBJ whole genome shotgun (WGS) entry which is preliminary data.</text>
</comment>
<evidence type="ECO:0000256" key="1">
    <source>
        <dbReference type="ARBA" id="ARBA00011738"/>
    </source>
</evidence>
<evidence type="ECO:0000313" key="5">
    <source>
        <dbReference type="EMBL" id="KAJ2891158.1"/>
    </source>
</evidence>
<accession>A0AAD5RF55</accession>
<evidence type="ECO:0000256" key="2">
    <source>
        <dbReference type="ARBA" id="ARBA00022631"/>
    </source>
</evidence>
<dbReference type="InterPro" id="IPR007247">
    <property type="entry name" value="Ureidogly_lyase"/>
</dbReference>
<dbReference type="GO" id="GO:0000256">
    <property type="term" value="P:allantoin catabolic process"/>
    <property type="evidence" value="ECO:0007669"/>
    <property type="project" value="InterPro"/>
</dbReference>
<keyword evidence="5" id="KW-0378">Hydrolase</keyword>
<keyword evidence="2" id="KW-0659">Purine metabolism</keyword>